<keyword evidence="2" id="KW-1185">Reference proteome</keyword>
<dbReference type="AlphaFoldDB" id="A0A367L6P3"/>
<reference evidence="1 2" key="1">
    <citation type="journal article" date="2015" name="BMC Genomics">
        <title>Insights from the genome of Ophiocordyceps polyrhachis-furcata to pathogenicity and host specificity in insect fungi.</title>
        <authorList>
            <person name="Wichadakul D."/>
            <person name="Kobmoo N."/>
            <person name="Ingsriswang S."/>
            <person name="Tangphatsornruang S."/>
            <person name="Chantasingh D."/>
            <person name="Luangsa-ard J.J."/>
            <person name="Eurwilaichitr L."/>
        </authorList>
    </citation>
    <scope>NUCLEOTIDE SEQUENCE [LARGE SCALE GENOMIC DNA]</scope>
    <source>
        <strain evidence="1 2">BCC 54312</strain>
    </source>
</reference>
<comment type="caution">
    <text evidence="1">The sequence shown here is derived from an EMBL/GenBank/DDBJ whole genome shotgun (WGS) entry which is preliminary data.</text>
</comment>
<accession>A0A367L6P3</accession>
<sequence length="135" mass="15618">MTFSFPARSHMICALSCMHAWELTQRNIHTWLLRGMKMMMKMMMMMMTIMMIMSFCSSKNETLLHAVLRLDNVASKLTRNEDIQLNQLQMTQQFEKAVALLWLEKLGTSVYFPQVASSPFAHGKRDNFCEGGKPC</sequence>
<evidence type="ECO:0000313" key="2">
    <source>
        <dbReference type="Proteomes" id="UP000253664"/>
    </source>
</evidence>
<protein>
    <submittedName>
        <fullName evidence="1">Uncharacterized protein</fullName>
    </submittedName>
</protein>
<organism evidence="1 2">
    <name type="scientific">Ophiocordyceps polyrhachis-furcata BCC 54312</name>
    <dbReference type="NCBI Taxonomy" id="1330021"/>
    <lineage>
        <taxon>Eukaryota</taxon>
        <taxon>Fungi</taxon>
        <taxon>Dikarya</taxon>
        <taxon>Ascomycota</taxon>
        <taxon>Pezizomycotina</taxon>
        <taxon>Sordariomycetes</taxon>
        <taxon>Hypocreomycetidae</taxon>
        <taxon>Hypocreales</taxon>
        <taxon>Ophiocordycipitaceae</taxon>
        <taxon>Ophiocordyceps</taxon>
    </lineage>
</organism>
<dbReference type="EMBL" id="LKCN02000013">
    <property type="protein sequence ID" value="RCI09892.1"/>
    <property type="molecule type" value="Genomic_DNA"/>
</dbReference>
<dbReference type="Proteomes" id="UP000253664">
    <property type="component" value="Unassembled WGS sequence"/>
</dbReference>
<gene>
    <name evidence="1" type="ORF">L249_8423</name>
</gene>
<evidence type="ECO:0000313" key="1">
    <source>
        <dbReference type="EMBL" id="RCI09892.1"/>
    </source>
</evidence>
<proteinExistence type="predicted"/>
<name>A0A367L6P3_9HYPO</name>